<comment type="caution">
    <text evidence="1">The sequence shown here is derived from an EMBL/GenBank/DDBJ whole genome shotgun (WGS) entry which is preliminary data.</text>
</comment>
<dbReference type="EMBL" id="BARS01030599">
    <property type="protein sequence ID" value="GAG23685.1"/>
    <property type="molecule type" value="Genomic_DNA"/>
</dbReference>
<sequence length="53" mass="5857">IRGCIRWQLAELFGLCMQLLTSQQAQLGCHILGKSAAQSIAGNYKGVWSQHLK</sequence>
<protein>
    <submittedName>
        <fullName evidence="1">Uncharacterized protein</fullName>
    </submittedName>
</protein>
<dbReference type="AlphaFoldDB" id="X0VZE9"/>
<evidence type="ECO:0000313" key="1">
    <source>
        <dbReference type="EMBL" id="GAG23685.1"/>
    </source>
</evidence>
<gene>
    <name evidence="1" type="ORF">S01H1_47712</name>
</gene>
<organism evidence="1">
    <name type="scientific">marine sediment metagenome</name>
    <dbReference type="NCBI Taxonomy" id="412755"/>
    <lineage>
        <taxon>unclassified sequences</taxon>
        <taxon>metagenomes</taxon>
        <taxon>ecological metagenomes</taxon>
    </lineage>
</organism>
<name>X0VZE9_9ZZZZ</name>
<proteinExistence type="predicted"/>
<reference evidence="1" key="1">
    <citation type="journal article" date="2014" name="Front. Microbiol.">
        <title>High frequency of phylogenetically diverse reductive dehalogenase-homologous genes in deep subseafloor sedimentary metagenomes.</title>
        <authorList>
            <person name="Kawai M."/>
            <person name="Futagami T."/>
            <person name="Toyoda A."/>
            <person name="Takaki Y."/>
            <person name="Nishi S."/>
            <person name="Hori S."/>
            <person name="Arai W."/>
            <person name="Tsubouchi T."/>
            <person name="Morono Y."/>
            <person name="Uchiyama I."/>
            <person name="Ito T."/>
            <person name="Fujiyama A."/>
            <person name="Inagaki F."/>
            <person name="Takami H."/>
        </authorList>
    </citation>
    <scope>NUCLEOTIDE SEQUENCE</scope>
    <source>
        <strain evidence="1">Expedition CK06-06</strain>
    </source>
</reference>
<accession>X0VZE9</accession>
<feature type="non-terminal residue" evidence="1">
    <location>
        <position position="1"/>
    </location>
</feature>